<dbReference type="Pfam" id="PF00535">
    <property type="entry name" value="Glycos_transf_2"/>
    <property type="match status" value="1"/>
</dbReference>
<keyword evidence="2" id="KW-0808">Transferase</keyword>
<name>A0A9D2NHV1_9FIRM</name>
<dbReference type="InterPro" id="IPR001173">
    <property type="entry name" value="Glyco_trans_2-like"/>
</dbReference>
<comment type="caution">
    <text evidence="2">The sequence shown here is derived from an EMBL/GenBank/DDBJ whole genome shotgun (WGS) entry which is preliminary data.</text>
</comment>
<dbReference type="PANTHER" id="PTHR22916">
    <property type="entry name" value="GLYCOSYLTRANSFERASE"/>
    <property type="match status" value="1"/>
</dbReference>
<dbReference type="Gene3D" id="3.90.550.10">
    <property type="entry name" value="Spore Coat Polysaccharide Biosynthesis Protein SpsA, Chain A"/>
    <property type="match status" value="1"/>
</dbReference>
<proteinExistence type="predicted"/>
<dbReference type="AlphaFoldDB" id="A0A9D2NHV1"/>
<dbReference type="SUPFAM" id="SSF53448">
    <property type="entry name" value="Nucleotide-diphospho-sugar transferases"/>
    <property type="match status" value="1"/>
</dbReference>
<evidence type="ECO:0000313" key="2">
    <source>
        <dbReference type="EMBL" id="HJC25118.1"/>
    </source>
</evidence>
<protein>
    <submittedName>
        <fullName evidence="2">Glycosyltransferase</fullName>
        <ecNumber evidence="2">2.4.-.-</ecNumber>
    </submittedName>
</protein>
<dbReference type="CDD" id="cd00761">
    <property type="entry name" value="Glyco_tranf_GTA_type"/>
    <property type="match status" value="1"/>
</dbReference>
<dbReference type="EMBL" id="DWWS01000055">
    <property type="protein sequence ID" value="HJC25118.1"/>
    <property type="molecule type" value="Genomic_DNA"/>
</dbReference>
<dbReference type="GO" id="GO:0016758">
    <property type="term" value="F:hexosyltransferase activity"/>
    <property type="evidence" value="ECO:0007669"/>
    <property type="project" value="UniProtKB-ARBA"/>
</dbReference>
<evidence type="ECO:0000259" key="1">
    <source>
        <dbReference type="Pfam" id="PF00535"/>
    </source>
</evidence>
<gene>
    <name evidence="2" type="ORF">H9761_15695</name>
</gene>
<organism evidence="2 3">
    <name type="scientific">Candidatus Eisenbergiella merdavium</name>
    <dbReference type="NCBI Taxonomy" id="2838551"/>
    <lineage>
        <taxon>Bacteria</taxon>
        <taxon>Bacillati</taxon>
        <taxon>Bacillota</taxon>
        <taxon>Clostridia</taxon>
        <taxon>Lachnospirales</taxon>
        <taxon>Lachnospiraceae</taxon>
        <taxon>Eisenbergiella</taxon>
    </lineage>
</organism>
<dbReference type="InterPro" id="IPR029044">
    <property type="entry name" value="Nucleotide-diphossugar_trans"/>
</dbReference>
<reference evidence="2" key="1">
    <citation type="journal article" date="2021" name="PeerJ">
        <title>Extensive microbial diversity within the chicken gut microbiome revealed by metagenomics and culture.</title>
        <authorList>
            <person name="Gilroy R."/>
            <person name="Ravi A."/>
            <person name="Getino M."/>
            <person name="Pursley I."/>
            <person name="Horton D.L."/>
            <person name="Alikhan N.F."/>
            <person name="Baker D."/>
            <person name="Gharbi K."/>
            <person name="Hall N."/>
            <person name="Watson M."/>
            <person name="Adriaenssens E.M."/>
            <person name="Foster-Nyarko E."/>
            <person name="Jarju S."/>
            <person name="Secka A."/>
            <person name="Antonio M."/>
            <person name="Oren A."/>
            <person name="Chaudhuri R.R."/>
            <person name="La Ragione R."/>
            <person name="Hildebrand F."/>
            <person name="Pallen M.J."/>
        </authorList>
    </citation>
    <scope>NUCLEOTIDE SEQUENCE</scope>
    <source>
        <strain evidence="2">USAMLcec2-132</strain>
    </source>
</reference>
<accession>A0A9D2NHV1</accession>
<feature type="domain" description="Glycosyltransferase 2-like" evidence="1">
    <location>
        <begin position="5"/>
        <end position="170"/>
    </location>
</feature>
<sequence>MCRFSIVVPVYQAEKYLEECICSILKQEKESWELILVDDGASDGSPEICDRYAGKYPQIKVLHQQNTGPLLARCRGFEKAKGTYLLSLDADDRLSEQALKRLDETLEQEDADILIFGYQRLDEDCKKKKQGYRLKNELYEGGQKTELFLELWEKNSFNLVWNKVFRTDFVRQRLRVPEELKKVKTGDDAVIVTPLLLQANKIRTISEILYEYRTVPESISRSFNRQKGQDVLLYRTYMFKQLQQAGMMNEKIEKRFYEVTCKTMSYILSQCARSSMGKEKLDFIRGLIESRLYQESLPYSKTAGFSRRKRASFWLLRHRLFRPFIWYECVQASAKRICLKYIKK</sequence>
<reference evidence="2" key="2">
    <citation type="submission" date="2021-04" db="EMBL/GenBank/DDBJ databases">
        <authorList>
            <person name="Gilroy R."/>
        </authorList>
    </citation>
    <scope>NUCLEOTIDE SEQUENCE</scope>
    <source>
        <strain evidence="2">USAMLcec2-132</strain>
    </source>
</reference>
<dbReference type="EC" id="2.4.-.-" evidence="2"/>
<dbReference type="PANTHER" id="PTHR22916:SF3">
    <property type="entry name" value="UDP-GLCNAC:BETAGAL BETA-1,3-N-ACETYLGLUCOSAMINYLTRANSFERASE-LIKE PROTEIN 1"/>
    <property type="match status" value="1"/>
</dbReference>
<keyword evidence="2" id="KW-0328">Glycosyltransferase</keyword>
<dbReference type="Proteomes" id="UP000823891">
    <property type="component" value="Unassembled WGS sequence"/>
</dbReference>
<evidence type="ECO:0000313" key="3">
    <source>
        <dbReference type="Proteomes" id="UP000823891"/>
    </source>
</evidence>